<feature type="domain" description="Helicase ATP-binding" evidence="8">
    <location>
        <begin position="314"/>
        <end position="597"/>
    </location>
</feature>
<dbReference type="PROSITE" id="PS51195">
    <property type="entry name" value="Q_MOTIF"/>
    <property type="match status" value="1"/>
</dbReference>
<evidence type="ECO:0000259" key="9">
    <source>
        <dbReference type="PROSITE" id="PS51194"/>
    </source>
</evidence>
<dbReference type="Proteomes" id="UP000828390">
    <property type="component" value="Unassembled WGS sequence"/>
</dbReference>
<gene>
    <name evidence="11" type="ORF">DPMN_084148</name>
</gene>
<dbReference type="InterPro" id="IPR027417">
    <property type="entry name" value="P-loop_NTPase"/>
</dbReference>
<dbReference type="InterPro" id="IPR011545">
    <property type="entry name" value="DEAD/DEAH_box_helicase_dom"/>
</dbReference>
<dbReference type="CDD" id="cd18787">
    <property type="entry name" value="SF2_C_DEAD"/>
    <property type="match status" value="1"/>
</dbReference>
<evidence type="ECO:0000259" key="8">
    <source>
        <dbReference type="PROSITE" id="PS51192"/>
    </source>
</evidence>
<dbReference type="GO" id="GO:0005524">
    <property type="term" value="F:ATP binding"/>
    <property type="evidence" value="ECO:0007669"/>
    <property type="project" value="UniProtKB-KW"/>
</dbReference>
<dbReference type="PANTHER" id="PTHR47959:SF1">
    <property type="entry name" value="ATP-DEPENDENT RNA HELICASE DBPA"/>
    <property type="match status" value="1"/>
</dbReference>
<proteinExistence type="predicted"/>
<keyword evidence="5" id="KW-0067">ATP-binding</keyword>
<dbReference type="InterPro" id="IPR050079">
    <property type="entry name" value="DEAD_box_RNA_helicase"/>
</dbReference>
<feature type="domain" description="DEAD-box RNA helicase Q" evidence="10">
    <location>
        <begin position="282"/>
        <end position="310"/>
    </location>
</feature>
<dbReference type="Gene3D" id="3.40.50.300">
    <property type="entry name" value="P-loop containing nucleotide triphosphate hydrolases"/>
    <property type="match status" value="2"/>
</dbReference>
<evidence type="ECO:0000259" key="10">
    <source>
        <dbReference type="PROSITE" id="PS51195"/>
    </source>
</evidence>
<dbReference type="InterPro" id="IPR014001">
    <property type="entry name" value="Helicase_ATP-bd"/>
</dbReference>
<dbReference type="GO" id="GO:0003676">
    <property type="term" value="F:nucleic acid binding"/>
    <property type="evidence" value="ECO:0007669"/>
    <property type="project" value="InterPro"/>
</dbReference>
<evidence type="ECO:0000313" key="11">
    <source>
        <dbReference type="EMBL" id="KAH3696672.1"/>
    </source>
</evidence>
<dbReference type="AlphaFoldDB" id="A0A9D3YB85"/>
<dbReference type="GO" id="GO:0003724">
    <property type="term" value="F:RNA helicase activity"/>
    <property type="evidence" value="ECO:0007669"/>
    <property type="project" value="UniProtKB-EC"/>
</dbReference>
<evidence type="ECO:0000256" key="5">
    <source>
        <dbReference type="ARBA" id="ARBA00022840"/>
    </source>
</evidence>
<evidence type="ECO:0000256" key="6">
    <source>
        <dbReference type="PROSITE-ProRule" id="PRU00552"/>
    </source>
</evidence>
<feature type="compositionally biased region" description="Basic and acidic residues" evidence="7">
    <location>
        <begin position="229"/>
        <end position="255"/>
    </location>
</feature>
<dbReference type="InterPro" id="IPR000629">
    <property type="entry name" value="RNA-helicase_DEAD-box_CS"/>
</dbReference>
<feature type="domain" description="Helicase C-terminal" evidence="9">
    <location>
        <begin position="630"/>
        <end position="791"/>
    </location>
</feature>
<name>A0A9D3YB85_DREPO</name>
<feature type="compositionally biased region" description="Polar residues" evidence="7">
    <location>
        <begin position="151"/>
        <end position="161"/>
    </location>
</feature>
<feature type="compositionally biased region" description="Basic and acidic residues" evidence="7">
    <location>
        <begin position="935"/>
        <end position="954"/>
    </location>
</feature>
<feature type="compositionally biased region" description="Basic and acidic residues" evidence="7">
    <location>
        <begin position="137"/>
        <end position="150"/>
    </location>
</feature>
<organism evidence="11 12">
    <name type="scientific">Dreissena polymorpha</name>
    <name type="common">Zebra mussel</name>
    <name type="synonym">Mytilus polymorpha</name>
    <dbReference type="NCBI Taxonomy" id="45954"/>
    <lineage>
        <taxon>Eukaryota</taxon>
        <taxon>Metazoa</taxon>
        <taxon>Spiralia</taxon>
        <taxon>Lophotrochozoa</taxon>
        <taxon>Mollusca</taxon>
        <taxon>Bivalvia</taxon>
        <taxon>Autobranchia</taxon>
        <taxon>Heteroconchia</taxon>
        <taxon>Euheterodonta</taxon>
        <taxon>Imparidentia</taxon>
        <taxon>Neoheterodontei</taxon>
        <taxon>Myida</taxon>
        <taxon>Dreissenoidea</taxon>
        <taxon>Dreissenidae</taxon>
        <taxon>Dreissena</taxon>
    </lineage>
</organism>
<dbReference type="SMART" id="SM00487">
    <property type="entry name" value="DEXDc"/>
    <property type="match status" value="1"/>
</dbReference>
<dbReference type="Pfam" id="PF00270">
    <property type="entry name" value="DEAD"/>
    <property type="match status" value="1"/>
</dbReference>
<reference evidence="11" key="2">
    <citation type="submission" date="2020-11" db="EMBL/GenBank/DDBJ databases">
        <authorList>
            <person name="McCartney M.A."/>
            <person name="Auch B."/>
            <person name="Kono T."/>
            <person name="Mallez S."/>
            <person name="Becker A."/>
            <person name="Gohl D.M."/>
            <person name="Silverstein K.A.T."/>
            <person name="Koren S."/>
            <person name="Bechman K.B."/>
            <person name="Herman A."/>
            <person name="Abrahante J.E."/>
            <person name="Garbe J."/>
        </authorList>
    </citation>
    <scope>NUCLEOTIDE SEQUENCE</scope>
    <source>
        <strain evidence="11">Duluth1</strain>
        <tissue evidence="11">Whole animal</tissue>
    </source>
</reference>
<feature type="region of interest" description="Disordered" evidence="7">
    <location>
        <begin position="900"/>
        <end position="954"/>
    </location>
</feature>
<dbReference type="InterPro" id="IPR001650">
    <property type="entry name" value="Helicase_C-like"/>
</dbReference>
<feature type="region of interest" description="Disordered" evidence="7">
    <location>
        <begin position="226"/>
        <end position="266"/>
    </location>
</feature>
<feature type="compositionally biased region" description="Basic residues" evidence="7">
    <location>
        <begin position="924"/>
        <end position="934"/>
    </location>
</feature>
<feature type="compositionally biased region" description="Basic and acidic residues" evidence="7">
    <location>
        <begin position="905"/>
        <end position="916"/>
    </location>
</feature>
<feature type="compositionally biased region" description="Basic residues" evidence="7">
    <location>
        <begin position="122"/>
        <end position="136"/>
    </location>
</feature>
<dbReference type="GO" id="GO:0016787">
    <property type="term" value="F:hydrolase activity"/>
    <property type="evidence" value="ECO:0007669"/>
    <property type="project" value="UniProtKB-KW"/>
</dbReference>
<dbReference type="PROSITE" id="PS51194">
    <property type="entry name" value="HELICASE_CTER"/>
    <property type="match status" value="1"/>
</dbReference>
<dbReference type="SUPFAM" id="SSF52540">
    <property type="entry name" value="P-loop containing nucleoside triphosphate hydrolases"/>
    <property type="match status" value="2"/>
</dbReference>
<comment type="caution">
    <text evidence="11">The sequence shown here is derived from an EMBL/GenBank/DDBJ whole genome shotgun (WGS) entry which is preliminary data.</text>
</comment>
<dbReference type="PROSITE" id="PS51192">
    <property type="entry name" value="HELICASE_ATP_BIND_1"/>
    <property type="match status" value="1"/>
</dbReference>
<dbReference type="PROSITE" id="PS00039">
    <property type="entry name" value="DEAD_ATP_HELICASE"/>
    <property type="match status" value="1"/>
</dbReference>
<evidence type="ECO:0000256" key="1">
    <source>
        <dbReference type="ARBA" id="ARBA00012552"/>
    </source>
</evidence>
<protein>
    <recommendedName>
        <fullName evidence="1">RNA helicase</fullName>
        <ecNumber evidence="1">3.6.4.13</ecNumber>
    </recommendedName>
</protein>
<dbReference type="CDD" id="cd17946">
    <property type="entry name" value="DEADc_DDX24"/>
    <property type="match status" value="1"/>
</dbReference>
<dbReference type="EC" id="3.6.4.13" evidence="1"/>
<sequence>MADIIHVKALSAWKSVDFSHLKTSKSDFDGIISFEELTDYEIIKNNDIGGKKRKKTKSGEIAENDVLLESSKGKKMKKGKKAKMSQDSDIVEENGSDGNLEEKPNIAREEEEELMMKEMLKLHKKRKEKQKKKRKQKADSGKTMSEKGTEESINSKMLTNKNVKKQKNMHDSKTLNVTGEQPTVGTVVKTADTNVDNIAQIMVENVNKEKDIEKLKMKKKLELKKKRKEKQELKKKQKKETQKKMVEEKKTEKKSQPQIKKQKLQNSSAETCVIDESLEGMESWQELFVPRQVMWALRDQGFKEPTPIQAQILPSAIRDQMDIVGAAETGSGKTLAFGIPVLHFILEQKKLELEKDSVDSGADSGVDSMIVDSDKDDGEVYQAVSRDSQNLKQDTHTEMEEEEGSSESEEEELEEISEDGKGCVRVVKDVDMSWITSDPAPMGQGHLGVTTPRRSYPRALILEPTRELAIQVKNHLQAVAKYTDVKIAAIVGGLALEKQRRILKKCPDVIVATPGRLWELVQEGEVYLSEVEKTPHVVVDEADRMIEKGHFEELSKLLEKMKREGNSETRHTYVFSATLTLIHTGPQRVLQKRKKKMDEKTKLIYLMKKMGLKHKPKVVDLTTKMGTVDSLTEARINCTKEEKDIYLYYFLKQYPGRTLVFANSKDCIRRLVSLFGLLQCQPLPLHADMHQRQRLKNLDRFTANPKGLLLASDVAARGLDIPNVQHVIHYQVPHTVENYVHRSGRTARANKEGLSVMIVGPDDVKNYRKIISTLNKNEDLPMFPTEQEYVAEIRNRVNLVRKIETEEYRFKKKKRQNEWFEKAAEEAGIDIDDEGLLDDIGDDVAQAKHQQYLQRMKHELALMLKQPVHTHSSFTKYPTKSGRLVLPATDVNTKDALTQIKKSRKSDEEKVKDQGEVTKPMSRSQKRRLQRLKKRLETAENEPKTAEIEQKTDL</sequence>
<dbReference type="EMBL" id="JAIWYP010000016">
    <property type="protein sequence ID" value="KAH3696672.1"/>
    <property type="molecule type" value="Genomic_DNA"/>
</dbReference>
<dbReference type="InterPro" id="IPR014014">
    <property type="entry name" value="RNA_helicase_DEAD_Q_motif"/>
</dbReference>
<keyword evidence="4" id="KW-0347">Helicase</keyword>
<dbReference type="GO" id="GO:0005829">
    <property type="term" value="C:cytosol"/>
    <property type="evidence" value="ECO:0007669"/>
    <property type="project" value="TreeGrafter"/>
</dbReference>
<dbReference type="PANTHER" id="PTHR47959">
    <property type="entry name" value="ATP-DEPENDENT RNA HELICASE RHLE-RELATED"/>
    <property type="match status" value="1"/>
</dbReference>
<dbReference type="SMART" id="SM00490">
    <property type="entry name" value="HELICc"/>
    <property type="match status" value="1"/>
</dbReference>
<feature type="compositionally biased region" description="Basic residues" evidence="7">
    <location>
        <begin position="73"/>
        <end position="83"/>
    </location>
</feature>
<evidence type="ECO:0000256" key="3">
    <source>
        <dbReference type="ARBA" id="ARBA00022801"/>
    </source>
</evidence>
<keyword evidence="12" id="KW-1185">Reference proteome</keyword>
<keyword evidence="2" id="KW-0547">Nucleotide-binding</keyword>
<feature type="region of interest" description="Disordered" evidence="7">
    <location>
        <begin position="121"/>
        <end position="180"/>
    </location>
</feature>
<reference evidence="11" key="1">
    <citation type="journal article" date="2019" name="bioRxiv">
        <title>The Genome of the Zebra Mussel, Dreissena polymorpha: A Resource for Invasive Species Research.</title>
        <authorList>
            <person name="McCartney M.A."/>
            <person name="Auch B."/>
            <person name="Kono T."/>
            <person name="Mallez S."/>
            <person name="Zhang Y."/>
            <person name="Obille A."/>
            <person name="Becker A."/>
            <person name="Abrahante J.E."/>
            <person name="Garbe J."/>
            <person name="Badalamenti J.P."/>
            <person name="Herman A."/>
            <person name="Mangelson H."/>
            <person name="Liachko I."/>
            <person name="Sullivan S."/>
            <person name="Sone E.D."/>
            <person name="Koren S."/>
            <person name="Silverstein K.A.T."/>
            <person name="Beckman K.B."/>
            <person name="Gohl D.M."/>
        </authorList>
    </citation>
    <scope>NUCLEOTIDE SEQUENCE</scope>
    <source>
        <strain evidence="11">Duluth1</strain>
        <tissue evidence="11">Whole animal</tissue>
    </source>
</reference>
<dbReference type="Pfam" id="PF00271">
    <property type="entry name" value="Helicase_C"/>
    <property type="match status" value="1"/>
</dbReference>
<keyword evidence="3" id="KW-0378">Hydrolase</keyword>
<dbReference type="OrthoDB" id="4310724at2759"/>
<evidence type="ECO:0000256" key="2">
    <source>
        <dbReference type="ARBA" id="ARBA00022741"/>
    </source>
</evidence>
<feature type="short sequence motif" description="Q motif" evidence="6">
    <location>
        <begin position="282"/>
        <end position="310"/>
    </location>
</feature>
<feature type="region of interest" description="Disordered" evidence="7">
    <location>
        <begin position="48"/>
        <end position="108"/>
    </location>
</feature>
<accession>A0A9D3YB85</accession>
<evidence type="ECO:0000256" key="4">
    <source>
        <dbReference type="ARBA" id="ARBA00022806"/>
    </source>
</evidence>
<feature type="compositionally biased region" description="Polar residues" evidence="7">
    <location>
        <begin position="256"/>
        <end position="266"/>
    </location>
</feature>
<feature type="region of interest" description="Disordered" evidence="7">
    <location>
        <begin position="385"/>
        <end position="418"/>
    </location>
</feature>
<evidence type="ECO:0000256" key="7">
    <source>
        <dbReference type="SAM" id="MobiDB-lite"/>
    </source>
</evidence>
<evidence type="ECO:0000313" key="12">
    <source>
        <dbReference type="Proteomes" id="UP000828390"/>
    </source>
</evidence>
<feature type="compositionally biased region" description="Acidic residues" evidence="7">
    <location>
        <begin position="399"/>
        <end position="417"/>
    </location>
</feature>